<gene>
    <name evidence="1" type="ORF">OM075_13965</name>
</gene>
<sequence>MIRNVLIAIVCLVTIEINAQEQKADSVKYWKGGGTTSLNFSQVSLSNWSGGGNNSVAGTFLFKGFLNHKKGKIAWDNTLDLGYGLTKQGDYKVAKSEDRLHLTTKLGYENGHHLFYTAMADFKTQFAIGYKDPLVQSVKISDFMAPGYLQFSLGMDYKPSDNFSLFVSPLTSKMTFVNDDALSHEGAYGVDVDEKMRGEYGASLKMTAQKKDLIKNVNGYTRLDLFTNYSENPQNIDVDWEFGFDMKINDYLSAVFKTNILYDDDIKYINSESIEEGPRVQVKQMFGAGLSYAF</sequence>
<dbReference type="InterPro" id="IPR021428">
    <property type="entry name" value="DUF3078"/>
</dbReference>
<protein>
    <submittedName>
        <fullName evidence="1">DUF3078 domain-containing protein</fullName>
    </submittedName>
</protein>
<keyword evidence="2" id="KW-1185">Reference proteome</keyword>
<dbReference type="Pfam" id="PF11276">
    <property type="entry name" value="DUF3078"/>
    <property type="match status" value="1"/>
</dbReference>
<accession>A0AAE3SFS6</accession>
<evidence type="ECO:0000313" key="1">
    <source>
        <dbReference type="EMBL" id="MCW3787576.1"/>
    </source>
</evidence>
<reference evidence="1" key="1">
    <citation type="submission" date="2022-10" db="EMBL/GenBank/DDBJ databases">
        <authorList>
            <person name="Yu W.X."/>
        </authorList>
    </citation>
    <scope>NUCLEOTIDE SEQUENCE</scope>
    <source>
        <strain evidence="1">AAT</strain>
    </source>
</reference>
<evidence type="ECO:0000313" key="2">
    <source>
        <dbReference type="Proteomes" id="UP001209229"/>
    </source>
</evidence>
<dbReference type="AlphaFoldDB" id="A0AAE3SFS6"/>
<name>A0AAE3SFS6_9BACT</name>
<dbReference type="EMBL" id="JAPDPJ010000032">
    <property type="protein sequence ID" value="MCW3787576.1"/>
    <property type="molecule type" value="Genomic_DNA"/>
</dbReference>
<dbReference type="Proteomes" id="UP001209229">
    <property type="component" value="Unassembled WGS sequence"/>
</dbReference>
<organism evidence="1 2">
    <name type="scientific">Plebeiibacterium sediminum</name>
    <dbReference type="NCBI Taxonomy" id="2992112"/>
    <lineage>
        <taxon>Bacteria</taxon>
        <taxon>Pseudomonadati</taxon>
        <taxon>Bacteroidota</taxon>
        <taxon>Bacteroidia</taxon>
        <taxon>Marinilabiliales</taxon>
        <taxon>Marinilabiliaceae</taxon>
        <taxon>Plebeiibacterium</taxon>
    </lineage>
</organism>
<dbReference type="RefSeq" id="WP_301191142.1">
    <property type="nucleotide sequence ID" value="NZ_JAPDPJ010000032.1"/>
</dbReference>
<proteinExistence type="predicted"/>
<comment type="caution">
    <text evidence="1">The sequence shown here is derived from an EMBL/GenBank/DDBJ whole genome shotgun (WGS) entry which is preliminary data.</text>
</comment>